<dbReference type="Proteomes" id="UP001165065">
    <property type="component" value="Unassembled WGS sequence"/>
</dbReference>
<protein>
    <submittedName>
        <fullName evidence="1">Uncharacterized protein</fullName>
    </submittedName>
</protein>
<dbReference type="EMBL" id="BRYA01000310">
    <property type="protein sequence ID" value="GMI46759.1"/>
    <property type="molecule type" value="Genomic_DNA"/>
</dbReference>
<proteinExistence type="predicted"/>
<accession>A0A9W7GKV0</accession>
<keyword evidence="2" id="KW-1185">Reference proteome</keyword>
<comment type="caution">
    <text evidence="1">The sequence shown here is derived from an EMBL/GenBank/DDBJ whole genome shotgun (WGS) entry which is preliminary data.</text>
</comment>
<name>A0A9W7GKV0_9STRA</name>
<dbReference type="AlphaFoldDB" id="A0A9W7GKV0"/>
<sequence length="257" mass="29445">MHGTTEKYHAMHYVVTLDGVPSAPTENTGRLNAFMSMWGDCKIEFEVCTGTMLSRQGAGLTETILRCLSSAYESGADAVFFYEDDALLFEESFCDEDYRRELLMSSPDDALLLLIGAHDFWIDQEKLDEKLGGNPERFSRGDSEYLPLLQSFGTYGFAVLRNKMQRVISLLNAELEECTKQARKCSPDLCIYQFDKNTEGVYVIDPLIVDHKRGTYSNSWKKFRKDTQNGEIWMGKRKVRDMLAKKLIKTWKNTKGF</sequence>
<reference evidence="2" key="1">
    <citation type="journal article" date="2023" name="Commun. Biol.">
        <title>Genome analysis of Parmales, the sister group of diatoms, reveals the evolutionary specialization of diatoms from phago-mixotrophs to photoautotrophs.</title>
        <authorList>
            <person name="Ban H."/>
            <person name="Sato S."/>
            <person name="Yoshikawa S."/>
            <person name="Yamada K."/>
            <person name="Nakamura Y."/>
            <person name="Ichinomiya M."/>
            <person name="Sato N."/>
            <person name="Blanc-Mathieu R."/>
            <person name="Endo H."/>
            <person name="Kuwata A."/>
            <person name="Ogata H."/>
        </authorList>
    </citation>
    <scope>NUCLEOTIDE SEQUENCE [LARGE SCALE GENOMIC DNA]</scope>
</reference>
<gene>
    <name evidence="1" type="ORF">TrCOL_g1704</name>
</gene>
<organism evidence="1 2">
    <name type="scientific">Triparma columacea</name>
    <dbReference type="NCBI Taxonomy" id="722753"/>
    <lineage>
        <taxon>Eukaryota</taxon>
        <taxon>Sar</taxon>
        <taxon>Stramenopiles</taxon>
        <taxon>Ochrophyta</taxon>
        <taxon>Bolidophyceae</taxon>
        <taxon>Parmales</taxon>
        <taxon>Triparmaceae</taxon>
        <taxon>Triparma</taxon>
    </lineage>
</organism>
<evidence type="ECO:0000313" key="1">
    <source>
        <dbReference type="EMBL" id="GMI46759.1"/>
    </source>
</evidence>
<dbReference type="OrthoDB" id="10518730at2759"/>
<evidence type="ECO:0000313" key="2">
    <source>
        <dbReference type="Proteomes" id="UP001165065"/>
    </source>
</evidence>